<sequence>MAEAPQLVETDPDFQPLPRPRSCTWPLPRPELAPSSPGQTPTPTPARAASPSRCSVAALCGSSAGGDLLSLLEGGGNEGFEAGELGAPGGCPCGDFPCLQHPPQQQQQQQPGGTPALASSAGPRKSSSSRRNAWGNLSYADLISKAIESAPEKRLTLSQIYEWMVKNVPYFKDKGDSNSSAGWKGLNGNVCFGMQQKNWNGLDAALRSLICDGKMGKRVWMSCSLSSGIWHQAMWEEKMGL</sequence>
<dbReference type="EMBL" id="CM037614">
    <property type="protein sequence ID" value="KAH8017836.1"/>
    <property type="molecule type" value="Genomic_DNA"/>
</dbReference>
<evidence type="ECO:0000313" key="2">
    <source>
        <dbReference type="Proteomes" id="UP000827872"/>
    </source>
</evidence>
<accession>A0ACB8GDT3</accession>
<keyword evidence="2" id="KW-1185">Reference proteome</keyword>
<reference evidence="1" key="1">
    <citation type="submission" date="2021-08" db="EMBL/GenBank/DDBJ databases">
        <title>The first chromosome-level gecko genome reveals the dynamic sex chromosomes of Neotropical dwarf geckos (Sphaerodactylidae: Sphaerodactylus).</title>
        <authorList>
            <person name="Pinto B.J."/>
            <person name="Keating S.E."/>
            <person name="Gamble T."/>
        </authorList>
    </citation>
    <scope>NUCLEOTIDE SEQUENCE</scope>
    <source>
        <strain evidence="1">TG3544</strain>
    </source>
</reference>
<comment type="caution">
    <text evidence="1">The sequence shown here is derived from an EMBL/GenBank/DDBJ whole genome shotgun (WGS) entry which is preliminary data.</text>
</comment>
<protein>
    <submittedName>
        <fullName evidence="1">Forkhead box protein O1</fullName>
    </submittedName>
</protein>
<name>A0ACB8GDT3_9SAUR</name>
<evidence type="ECO:0000313" key="1">
    <source>
        <dbReference type="EMBL" id="KAH8017836.1"/>
    </source>
</evidence>
<proteinExistence type="predicted"/>
<organism evidence="1 2">
    <name type="scientific">Sphaerodactylus townsendi</name>
    <dbReference type="NCBI Taxonomy" id="933632"/>
    <lineage>
        <taxon>Eukaryota</taxon>
        <taxon>Metazoa</taxon>
        <taxon>Chordata</taxon>
        <taxon>Craniata</taxon>
        <taxon>Vertebrata</taxon>
        <taxon>Euteleostomi</taxon>
        <taxon>Lepidosauria</taxon>
        <taxon>Squamata</taxon>
        <taxon>Bifurcata</taxon>
        <taxon>Gekkota</taxon>
        <taxon>Sphaerodactylidae</taxon>
        <taxon>Sphaerodactylus</taxon>
    </lineage>
</organism>
<gene>
    <name evidence="1" type="primary">FOXO1_1</name>
    <name evidence="1" type="ORF">K3G42_032828</name>
</gene>
<dbReference type="Proteomes" id="UP000827872">
    <property type="component" value="Linkage Group LG01"/>
</dbReference>